<comment type="similarity">
    <text evidence="1">Belongs to the SCO1/2 family.</text>
</comment>
<protein>
    <submittedName>
        <fullName evidence="5">SCO family protein</fullName>
    </submittedName>
</protein>
<keyword evidence="4" id="KW-0732">Signal</keyword>
<dbReference type="Pfam" id="PF02630">
    <property type="entry name" value="SCO1-SenC"/>
    <property type="match status" value="1"/>
</dbReference>
<dbReference type="EMBL" id="CP066310">
    <property type="protein sequence ID" value="QQE87089.1"/>
    <property type="molecule type" value="Genomic_DNA"/>
</dbReference>
<dbReference type="Proteomes" id="UP000596192">
    <property type="component" value="Chromosome"/>
</dbReference>
<dbReference type="CDD" id="cd02968">
    <property type="entry name" value="SCO"/>
    <property type="match status" value="1"/>
</dbReference>
<feature type="disulfide bond" description="Redox-active" evidence="3">
    <location>
        <begin position="80"/>
        <end position="84"/>
    </location>
</feature>
<organism evidence="5 6">
    <name type="scientific">Azotobacter chroococcum</name>
    <dbReference type="NCBI Taxonomy" id="353"/>
    <lineage>
        <taxon>Bacteria</taxon>
        <taxon>Pseudomonadati</taxon>
        <taxon>Pseudomonadota</taxon>
        <taxon>Gammaproteobacteria</taxon>
        <taxon>Pseudomonadales</taxon>
        <taxon>Pseudomonadaceae</taxon>
        <taxon>Azotobacter</taxon>
    </lineage>
</organism>
<evidence type="ECO:0000256" key="4">
    <source>
        <dbReference type="SAM" id="SignalP"/>
    </source>
</evidence>
<dbReference type="PANTHER" id="PTHR12151:SF25">
    <property type="entry name" value="LINALOOL DEHYDRATASE_ISOMERASE DOMAIN-CONTAINING PROTEIN"/>
    <property type="match status" value="1"/>
</dbReference>
<dbReference type="RefSeq" id="WP_198866139.1">
    <property type="nucleotide sequence ID" value="NZ_CP066310.1"/>
</dbReference>
<dbReference type="Gene3D" id="3.40.30.10">
    <property type="entry name" value="Glutaredoxin"/>
    <property type="match status" value="1"/>
</dbReference>
<evidence type="ECO:0000313" key="5">
    <source>
        <dbReference type="EMBL" id="QQE87089.1"/>
    </source>
</evidence>
<dbReference type="AlphaFoldDB" id="A0AAQ0BXG1"/>
<accession>A0AAQ0BXG1</accession>
<keyword evidence="2" id="KW-0186">Copper</keyword>
<feature type="binding site" evidence="2">
    <location>
        <position position="80"/>
    </location>
    <ligand>
        <name>Cu cation</name>
        <dbReference type="ChEBI" id="CHEBI:23378"/>
    </ligand>
</feature>
<keyword evidence="3" id="KW-1015">Disulfide bond</keyword>
<dbReference type="PANTHER" id="PTHR12151">
    <property type="entry name" value="ELECTRON TRANSPORT PROTIN SCO1/SENC FAMILY MEMBER"/>
    <property type="match status" value="1"/>
</dbReference>
<proteinExistence type="inferred from homology"/>
<evidence type="ECO:0000313" key="6">
    <source>
        <dbReference type="Proteomes" id="UP000596192"/>
    </source>
</evidence>
<evidence type="ECO:0000256" key="2">
    <source>
        <dbReference type="PIRSR" id="PIRSR603782-1"/>
    </source>
</evidence>
<reference evidence="5 6" key="1">
    <citation type="submission" date="2020-12" db="EMBL/GenBank/DDBJ databases">
        <title>Genomic Analysis and Response surface optimization of nitrogen-fixing conditions for A. chroococcum strain HR1, Isolation from rhizosphere soil.</title>
        <authorList>
            <person name="Li J."/>
            <person name="Yang H."/>
            <person name="Liu H."/>
            <person name="Wang C."/>
            <person name="Tian Y."/>
            <person name="Lu X.Y."/>
        </authorList>
    </citation>
    <scope>NUCLEOTIDE SEQUENCE [LARGE SCALE GENOMIC DNA]</scope>
    <source>
        <strain evidence="5 6">HR1</strain>
    </source>
</reference>
<name>A0AAQ0BXG1_9GAMM</name>
<evidence type="ECO:0000256" key="3">
    <source>
        <dbReference type="PIRSR" id="PIRSR603782-2"/>
    </source>
</evidence>
<keyword evidence="2" id="KW-0479">Metal-binding</keyword>
<evidence type="ECO:0000256" key="1">
    <source>
        <dbReference type="ARBA" id="ARBA00010996"/>
    </source>
</evidence>
<feature type="binding site" evidence="2">
    <location>
        <position position="84"/>
    </location>
    <ligand>
        <name>Cu cation</name>
        <dbReference type="ChEBI" id="CHEBI:23378"/>
    </ligand>
</feature>
<dbReference type="GO" id="GO:0046872">
    <property type="term" value="F:metal ion binding"/>
    <property type="evidence" value="ECO:0007669"/>
    <property type="project" value="UniProtKB-KW"/>
</dbReference>
<gene>
    <name evidence="5" type="ORF">GKQ51_12210</name>
</gene>
<feature type="chain" id="PRO_5043042803" evidence="4">
    <location>
        <begin position="27"/>
        <end position="221"/>
    </location>
</feature>
<feature type="signal peptide" evidence="4">
    <location>
        <begin position="1"/>
        <end position="26"/>
    </location>
</feature>
<dbReference type="SUPFAM" id="SSF52833">
    <property type="entry name" value="Thioredoxin-like"/>
    <property type="match status" value="1"/>
</dbReference>
<dbReference type="InterPro" id="IPR036249">
    <property type="entry name" value="Thioredoxin-like_sf"/>
</dbReference>
<dbReference type="InterPro" id="IPR003782">
    <property type="entry name" value="SCO1/SenC"/>
</dbReference>
<sequence>MQRLQAGLARALCVLLAMAGTLRAGATEEHAGHPLSQTRAESARVRFAEVPLTDQHGRELRLADAVGERIVLMGFVYTSCTTVCPVISAIMQKVQAQLGERAGAEVGLLSISVDPLRDTPARLLEYSRAYQSGPGWRWLTGEVAAVDEVLKGLKGLGVWSADFASHPPTLLVGDARSGQWTRYYGFTDPAVLVARIEVLAAARKHAGHGHMARHATQEGRP</sequence>